<evidence type="ECO:0000313" key="5">
    <source>
        <dbReference type="EMBL" id="EPS96075.1"/>
    </source>
</evidence>
<organism evidence="5 6">
    <name type="scientific">Fomitopsis schrenkii</name>
    <name type="common">Brown rot fungus</name>
    <dbReference type="NCBI Taxonomy" id="2126942"/>
    <lineage>
        <taxon>Eukaryota</taxon>
        <taxon>Fungi</taxon>
        <taxon>Dikarya</taxon>
        <taxon>Basidiomycota</taxon>
        <taxon>Agaricomycotina</taxon>
        <taxon>Agaricomycetes</taxon>
        <taxon>Polyporales</taxon>
        <taxon>Fomitopsis</taxon>
    </lineage>
</organism>
<dbReference type="PROSITE" id="PS50181">
    <property type="entry name" value="FBOX"/>
    <property type="match status" value="1"/>
</dbReference>
<evidence type="ECO:0000259" key="4">
    <source>
        <dbReference type="PROSITE" id="PS50181"/>
    </source>
</evidence>
<keyword evidence="6" id="KW-1185">Reference proteome</keyword>
<dbReference type="eggNOG" id="KOG0274">
    <property type="taxonomic scope" value="Eukaryota"/>
</dbReference>
<accession>S8F2P9</accession>
<dbReference type="Pfam" id="PF00400">
    <property type="entry name" value="WD40"/>
    <property type="match status" value="1"/>
</dbReference>
<dbReference type="OrthoDB" id="429520at2759"/>
<sequence length="861" mass="93325">MLLRFPSESLTHITSFLDPDALFALSGTNRQLHAHVKDDNTWRRAYVYQFLRISPESDLRDDEERKSLMLRREESTWRREFILRHNLRRRWERSRNQPVTHVPHHSGVVSMHLMPNTTLLTASLQYGIVARSYPLTGKILRGYLDASGTANGLGHGNPNLEFSPHVTAIALASEGRTAKVLWGFRNGEIAVTTSVRAMEGNRPSAAKHTRCKVEDCHDAAVCALAWGMEAGQEGPTAFVTGDMHGQVKLWDTKRMKCIWASTKKEGLDRDVCGKIAVNIAQGVVVAAMESNEISIWSGLGPLISSEQDFLDHVPNEIAVPPFPAFNASQTPVGVVHQRELIELNVSIPRDSKLRVFVAFKDDPYLYRLDVDLATSAIERSAFGDGSGAVTAVKPVFATQDGESSFVLVGDQLGGICVYDCDAPSPVGNASTAPLRKIDAHEDGAVTALAWNTVVLASGSSRGTIKVWDSLSLAHLRSFSSPGARPAVGEDWDAVGQILLERTVLLVSVGSRVMAWQAGPISRHDKAKGKQVRVARNSGLAKWQQQIEMYRDIAESRSDLDEEQTYTRRAFGREREQQSTLASLGLSEVEAVEYALMLSRDEEEDRRLQAQHASSAPQDDGIFMADFDDPQTPVSGPSAFIESQLTSMTMSRTSSSSSHSIPNGNVVVAGRSLPRTVPYHSNHKIQVSPRMRPEPTEAGFASSPLNGSMSSSINTQASFSVSSATDPDHFPPVSRTPSSTGASVPSTPASPGAARRSGPGSPESLRNAWATPLSSRRSPSSTPSSVLGSASPLLVARRGSPPDRASPAGPSLISAGFARQTSGRSGSPEFVPLAEATEREDEELRFAIELSLAEARSRGENV</sequence>
<dbReference type="InterPro" id="IPR003903">
    <property type="entry name" value="UIM_dom"/>
</dbReference>
<dbReference type="InterPro" id="IPR001810">
    <property type="entry name" value="F-box_dom"/>
</dbReference>
<dbReference type="STRING" id="743788.S8F2P9"/>
<dbReference type="PANTHER" id="PTHR22847:SF637">
    <property type="entry name" value="WD REPEAT DOMAIN 5B"/>
    <property type="match status" value="1"/>
</dbReference>
<dbReference type="SMART" id="SM00320">
    <property type="entry name" value="WD40"/>
    <property type="match status" value="3"/>
</dbReference>
<gene>
    <name evidence="5" type="ORF">FOMPIDRAFT_1062415</name>
</gene>
<proteinExistence type="predicted"/>
<dbReference type="Gene3D" id="1.20.1280.50">
    <property type="match status" value="1"/>
</dbReference>
<keyword evidence="2" id="KW-0677">Repeat</keyword>
<dbReference type="SUPFAM" id="SSF50978">
    <property type="entry name" value="WD40 repeat-like"/>
    <property type="match status" value="1"/>
</dbReference>
<dbReference type="Pfam" id="PF12937">
    <property type="entry name" value="F-box-like"/>
    <property type="match status" value="1"/>
</dbReference>
<dbReference type="PROSITE" id="PS50330">
    <property type="entry name" value="UIM"/>
    <property type="match status" value="1"/>
</dbReference>
<protein>
    <recommendedName>
        <fullName evidence="4">F-box domain-containing protein</fullName>
    </recommendedName>
</protein>
<dbReference type="InParanoid" id="S8F2P9"/>
<dbReference type="AlphaFoldDB" id="S8F2P9"/>
<feature type="compositionally biased region" description="Low complexity" evidence="3">
    <location>
        <begin position="769"/>
        <end position="791"/>
    </location>
</feature>
<dbReference type="SUPFAM" id="SSF81383">
    <property type="entry name" value="F-box domain"/>
    <property type="match status" value="1"/>
</dbReference>
<evidence type="ECO:0000256" key="3">
    <source>
        <dbReference type="SAM" id="MobiDB-lite"/>
    </source>
</evidence>
<evidence type="ECO:0000256" key="1">
    <source>
        <dbReference type="ARBA" id="ARBA00022574"/>
    </source>
</evidence>
<dbReference type="InterPro" id="IPR036322">
    <property type="entry name" value="WD40_repeat_dom_sf"/>
</dbReference>
<evidence type="ECO:0000256" key="2">
    <source>
        <dbReference type="ARBA" id="ARBA00022737"/>
    </source>
</evidence>
<feature type="compositionally biased region" description="Polar residues" evidence="3">
    <location>
        <begin position="702"/>
        <end position="724"/>
    </location>
</feature>
<dbReference type="InterPro" id="IPR036047">
    <property type="entry name" value="F-box-like_dom_sf"/>
</dbReference>
<feature type="region of interest" description="Disordered" evidence="3">
    <location>
        <begin position="674"/>
        <end position="829"/>
    </location>
</feature>
<evidence type="ECO:0000313" key="6">
    <source>
        <dbReference type="Proteomes" id="UP000015241"/>
    </source>
</evidence>
<dbReference type="PANTHER" id="PTHR22847">
    <property type="entry name" value="WD40 REPEAT PROTEIN"/>
    <property type="match status" value="1"/>
</dbReference>
<dbReference type="GO" id="GO:1990234">
    <property type="term" value="C:transferase complex"/>
    <property type="evidence" value="ECO:0007669"/>
    <property type="project" value="UniProtKB-ARBA"/>
</dbReference>
<feature type="compositionally biased region" description="Polar residues" evidence="3">
    <location>
        <begin position="734"/>
        <end position="748"/>
    </location>
</feature>
<dbReference type="Gene3D" id="2.130.10.10">
    <property type="entry name" value="YVTN repeat-like/Quinoprotein amine dehydrogenase"/>
    <property type="match status" value="2"/>
</dbReference>
<name>S8F2P9_FOMSC</name>
<dbReference type="InterPro" id="IPR015943">
    <property type="entry name" value="WD40/YVTN_repeat-like_dom_sf"/>
</dbReference>
<reference evidence="5 6" key="1">
    <citation type="journal article" date="2012" name="Science">
        <title>The Paleozoic origin of enzymatic lignin decomposition reconstructed from 31 fungal genomes.</title>
        <authorList>
            <person name="Floudas D."/>
            <person name="Binder M."/>
            <person name="Riley R."/>
            <person name="Barry K."/>
            <person name="Blanchette R.A."/>
            <person name="Henrissat B."/>
            <person name="Martinez A.T."/>
            <person name="Otillar R."/>
            <person name="Spatafora J.W."/>
            <person name="Yadav J.S."/>
            <person name="Aerts A."/>
            <person name="Benoit I."/>
            <person name="Boyd A."/>
            <person name="Carlson A."/>
            <person name="Copeland A."/>
            <person name="Coutinho P.M."/>
            <person name="de Vries R.P."/>
            <person name="Ferreira P."/>
            <person name="Findley K."/>
            <person name="Foster B."/>
            <person name="Gaskell J."/>
            <person name="Glotzer D."/>
            <person name="Gorecki P."/>
            <person name="Heitman J."/>
            <person name="Hesse C."/>
            <person name="Hori C."/>
            <person name="Igarashi K."/>
            <person name="Jurgens J.A."/>
            <person name="Kallen N."/>
            <person name="Kersten P."/>
            <person name="Kohler A."/>
            <person name="Kuees U."/>
            <person name="Kumar T.K.A."/>
            <person name="Kuo A."/>
            <person name="LaButti K."/>
            <person name="Larrondo L.F."/>
            <person name="Lindquist E."/>
            <person name="Ling A."/>
            <person name="Lombard V."/>
            <person name="Lucas S."/>
            <person name="Lundell T."/>
            <person name="Martin R."/>
            <person name="McLaughlin D.J."/>
            <person name="Morgenstern I."/>
            <person name="Morin E."/>
            <person name="Murat C."/>
            <person name="Nagy L.G."/>
            <person name="Nolan M."/>
            <person name="Ohm R.A."/>
            <person name="Patyshakuliyeva A."/>
            <person name="Rokas A."/>
            <person name="Ruiz-Duenas F.J."/>
            <person name="Sabat G."/>
            <person name="Salamov A."/>
            <person name="Samejima M."/>
            <person name="Schmutz J."/>
            <person name="Slot J.C."/>
            <person name="St John F."/>
            <person name="Stenlid J."/>
            <person name="Sun H."/>
            <person name="Sun S."/>
            <person name="Syed K."/>
            <person name="Tsang A."/>
            <person name="Wiebenga A."/>
            <person name="Young D."/>
            <person name="Pisabarro A."/>
            <person name="Eastwood D.C."/>
            <person name="Martin F."/>
            <person name="Cullen D."/>
            <person name="Grigoriev I.V."/>
            <person name="Hibbett D.S."/>
        </authorList>
    </citation>
    <scope>NUCLEOTIDE SEQUENCE</scope>
    <source>
        <strain evidence="6">FP-58527</strain>
    </source>
</reference>
<dbReference type="EMBL" id="KE504195">
    <property type="protein sequence ID" value="EPS96075.1"/>
    <property type="molecule type" value="Genomic_DNA"/>
</dbReference>
<dbReference type="InterPro" id="IPR001680">
    <property type="entry name" value="WD40_rpt"/>
</dbReference>
<feature type="domain" description="F-box" evidence="4">
    <location>
        <begin position="1"/>
        <end position="45"/>
    </location>
</feature>
<keyword evidence="1" id="KW-0853">WD repeat</keyword>
<dbReference type="HOGENOM" id="CLU_008398_0_0_1"/>
<dbReference type="Proteomes" id="UP000015241">
    <property type="component" value="Unassembled WGS sequence"/>
</dbReference>
<dbReference type="FunCoup" id="S8F2P9">
    <property type="interactions" value="124"/>
</dbReference>